<keyword evidence="5 10" id="KW-0547">Nucleotide-binding</keyword>
<keyword evidence="4" id="KW-0808">Transferase</keyword>
<keyword evidence="6" id="KW-0418">Kinase</keyword>
<evidence type="ECO:0000256" key="8">
    <source>
        <dbReference type="ARBA" id="ARBA00047811"/>
    </source>
</evidence>
<dbReference type="GO" id="GO:0004693">
    <property type="term" value="F:cyclin-dependent protein serine/threonine kinase activity"/>
    <property type="evidence" value="ECO:0007669"/>
    <property type="project" value="UniProtKB-EC"/>
</dbReference>
<evidence type="ECO:0000313" key="14">
    <source>
        <dbReference type="Proteomes" id="UP000717585"/>
    </source>
</evidence>
<dbReference type="EC" id="2.7.11.22" evidence="2"/>
<dbReference type="Gene3D" id="1.10.510.10">
    <property type="entry name" value="Transferase(Phosphotransferase) domain 1"/>
    <property type="match status" value="1"/>
</dbReference>
<reference evidence="13" key="1">
    <citation type="submission" date="2021-05" db="EMBL/GenBank/DDBJ databases">
        <title>A free-living protist that lacks canonical eukaryotic 1 DNA replication and segregation systems.</title>
        <authorList>
            <person name="Salas-Leiva D.E."/>
            <person name="Tromer E.C."/>
            <person name="Curtis B.A."/>
            <person name="Jerlstrom-Hultqvist J."/>
            <person name="Kolisko M."/>
            <person name="Yi Z."/>
            <person name="Salas-Leiva J.S."/>
            <person name="Gallot-Lavallee L."/>
            <person name="Kops G.J.P.L."/>
            <person name="Archibald J.M."/>
            <person name="Simpson A.G.B."/>
            <person name="Roger A.J."/>
        </authorList>
    </citation>
    <scope>NUCLEOTIDE SEQUENCE</scope>
    <source>
        <strain evidence="13">BICM</strain>
    </source>
</reference>
<keyword evidence="14" id="KW-1185">Reference proteome</keyword>
<dbReference type="Pfam" id="PF00069">
    <property type="entry name" value="Pkinase"/>
    <property type="match status" value="1"/>
</dbReference>
<dbReference type="PROSITE" id="PS00107">
    <property type="entry name" value="PROTEIN_KINASE_ATP"/>
    <property type="match status" value="1"/>
</dbReference>
<dbReference type="PROSITE" id="PS50011">
    <property type="entry name" value="PROTEIN_KINASE_DOM"/>
    <property type="match status" value="1"/>
</dbReference>
<keyword evidence="3 11" id="KW-0723">Serine/threonine-protein kinase</keyword>
<evidence type="ECO:0000256" key="1">
    <source>
        <dbReference type="ARBA" id="ARBA00006485"/>
    </source>
</evidence>
<comment type="similarity">
    <text evidence="1">Belongs to the protein kinase superfamily. CMGC Ser/Thr protein kinase family. CDC2/CDKX subfamily.</text>
</comment>
<dbReference type="Proteomes" id="UP000717585">
    <property type="component" value="Unassembled WGS sequence"/>
</dbReference>
<evidence type="ECO:0000256" key="3">
    <source>
        <dbReference type="ARBA" id="ARBA00022527"/>
    </source>
</evidence>
<dbReference type="OrthoDB" id="1732493at2759"/>
<name>A0A8J6ARP3_9EUKA</name>
<dbReference type="FunFam" id="1.10.510.10:FF:000611">
    <property type="entry name" value="CMGC family protein kinase"/>
    <property type="match status" value="1"/>
</dbReference>
<dbReference type="GO" id="GO:0005737">
    <property type="term" value="C:cytoplasm"/>
    <property type="evidence" value="ECO:0007669"/>
    <property type="project" value="TreeGrafter"/>
</dbReference>
<evidence type="ECO:0000256" key="10">
    <source>
        <dbReference type="PROSITE-ProRule" id="PRU10141"/>
    </source>
</evidence>
<comment type="catalytic activity">
    <reaction evidence="8">
        <text>L-threonyl-[protein] + ATP = O-phospho-L-threonyl-[protein] + ADP + H(+)</text>
        <dbReference type="Rhea" id="RHEA:46608"/>
        <dbReference type="Rhea" id="RHEA-COMP:11060"/>
        <dbReference type="Rhea" id="RHEA-COMP:11605"/>
        <dbReference type="ChEBI" id="CHEBI:15378"/>
        <dbReference type="ChEBI" id="CHEBI:30013"/>
        <dbReference type="ChEBI" id="CHEBI:30616"/>
        <dbReference type="ChEBI" id="CHEBI:61977"/>
        <dbReference type="ChEBI" id="CHEBI:456216"/>
        <dbReference type="EC" id="2.7.11.22"/>
    </reaction>
</comment>
<evidence type="ECO:0000256" key="2">
    <source>
        <dbReference type="ARBA" id="ARBA00012425"/>
    </source>
</evidence>
<dbReference type="PANTHER" id="PTHR24056:SF46">
    <property type="entry name" value="CYCLIN-DEPENDENT KINASE 5"/>
    <property type="match status" value="1"/>
</dbReference>
<evidence type="ECO:0000256" key="7">
    <source>
        <dbReference type="ARBA" id="ARBA00022840"/>
    </source>
</evidence>
<evidence type="ECO:0000256" key="11">
    <source>
        <dbReference type="RuleBase" id="RU000304"/>
    </source>
</evidence>
<dbReference type="CDD" id="cd07829">
    <property type="entry name" value="STKc_CDK_like"/>
    <property type="match status" value="1"/>
</dbReference>
<dbReference type="AlphaFoldDB" id="A0A8J6ARP3"/>
<gene>
    <name evidence="13" type="ORF">J8273_5248</name>
</gene>
<accession>A0A8J6ARP3</accession>
<dbReference type="FunFam" id="3.30.200.20:FF:000124">
    <property type="entry name" value="Cyclin-dependent kinase 4"/>
    <property type="match status" value="1"/>
</dbReference>
<dbReference type="PANTHER" id="PTHR24056">
    <property type="entry name" value="CELL DIVISION PROTEIN KINASE"/>
    <property type="match status" value="1"/>
</dbReference>
<dbReference type="GO" id="GO:0005524">
    <property type="term" value="F:ATP binding"/>
    <property type="evidence" value="ECO:0007669"/>
    <property type="project" value="UniProtKB-UniRule"/>
</dbReference>
<evidence type="ECO:0000256" key="5">
    <source>
        <dbReference type="ARBA" id="ARBA00022741"/>
    </source>
</evidence>
<evidence type="ECO:0000259" key="12">
    <source>
        <dbReference type="PROSITE" id="PS50011"/>
    </source>
</evidence>
<comment type="catalytic activity">
    <reaction evidence="9">
        <text>L-seryl-[protein] + ATP = O-phospho-L-seryl-[protein] + ADP + H(+)</text>
        <dbReference type="Rhea" id="RHEA:17989"/>
        <dbReference type="Rhea" id="RHEA-COMP:9863"/>
        <dbReference type="Rhea" id="RHEA-COMP:11604"/>
        <dbReference type="ChEBI" id="CHEBI:15378"/>
        <dbReference type="ChEBI" id="CHEBI:29999"/>
        <dbReference type="ChEBI" id="CHEBI:30616"/>
        <dbReference type="ChEBI" id="CHEBI:83421"/>
        <dbReference type="ChEBI" id="CHEBI:456216"/>
        <dbReference type="EC" id="2.7.11.22"/>
    </reaction>
</comment>
<comment type="caution">
    <text evidence="13">The sequence shown here is derived from an EMBL/GenBank/DDBJ whole genome shotgun (WGS) entry which is preliminary data.</text>
</comment>
<dbReference type="InterPro" id="IPR050108">
    <property type="entry name" value="CDK"/>
</dbReference>
<keyword evidence="7 10" id="KW-0067">ATP-binding</keyword>
<evidence type="ECO:0000256" key="4">
    <source>
        <dbReference type="ARBA" id="ARBA00022679"/>
    </source>
</evidence>
<proteinExistence type="inferred from homology"/>
<feature type="domain" description="Protein kinase" evidence="12">
    <location>
        <begin position="6"/>
        <end position="290"/>
    </location>
</feature>
<evidence type="ECO:0000256" key="9">
    <source>
        <dbReference type="ARBA" id="ARBA00048367"/>
    </source>
</evidence>
<evidence type="ECO:0000256" key="6">
    <source>
        <dbReference type="ARBA" id="ARBA00022777"/>
    </source>
</evidence>
<dbReference type="InterPro" id="IPR017441">
    <property type="entry name" value="Protein_kinase_ATP_BS"/>
</dbReference>
<dbReference type="EMBL" id="JAHDYR010000038">
    <property type="protein sequence ID" value="KAG9392263.1"/>
    <property type="molecule type" value="Genomic_DNA"/>
</dbReference>
<organism evidence="13 14">
    <name type="scientific">Carpediemonas membranifera</name>
    <dbReference type="NCBI Taxonomy" id="201153"/>
    <lineage>
        <taxon>Eukaryota</taxon>
        <taxon>Metamonada</taxon>
        <taxon>Carpediemonas-like organisms</taxon>
        <taxon>Carpediemonas</taxon>
    </lineage>
</organism>
<dbReference type="Gene3D" id="3.30.200.20">
    <property type="entry name" value="Phosphorylase Kinase, domain 1"/>
    <property type="match status" value="1"/>
</dbReference>
<feature type="binding site" evidence="10">
    <location>
        <position position="36"/>
    </location>
    <ligand>
        <name>ATP</name>
        <dbReference type="ChEBI" id="CHEBI:30616"/>
    </ligand>
</feature>
<dbReference type="PROSITE" id="PS00108">
    <property type="entry name" value="PROTEIN_KINASE_ST"/>
    <property type="match status" value="1"/>
</dbReference>
<dbReference type="InterPro" id="IPR011009">
    <property type="entry name" value="Kinase-like_dom_sf"/>
</dbReference>
<dbReference type="InterPro" id="IPR000719">
    <property type="entry name" value="Prot_kinase_dom"/>
</dbReference>
<protein>
    <recommendedName>
        <fullName evidence="2">cyclin-dependent kinase</fullName>
        <ecNumber evidence="2">2.7.11.22</ecNumber>
    </recommendedName>
</protein>
<dbReference type="SMART" id="SM00220">
    <property type="entry name" value="S_TKc"/>
    <property type="match status" value="1"/>
</dbReference>
<evidence type="ECO:0000313" key="13">
    <source>
        <dbReference type="EMBL" id="KAG9392263.1"/>
    </source>
</evidence>
<sequence length="294" mass="33117">MGIPGYTRVERVGQGTYAVVWKAHPKHDPSFCCAIKCLSLNRETDGIPATAMREISILRDLSHPNIVVLHEVVSDEDKLALVFEFVEHDLRKVLDLRNKRLPLNEVKSFMYQLLKGVAYCHKMKVLHRDLKPQNLLISANGVLKLADFGLARSCGIPLPTYTNEVVTLWYRPPDIILGNTSYNASIDMWSCGAIFAEMVTGEALFPGKNEPDELLRIFKVLGTPTEATWPSMTSMPKYNKKAGWPSMPPQKLKNVVPRLDQLGLDLLAAMLQFEPKDRMSAEEALQHPYFSGMH</sequence>
<dbReference type="SUPFAM" id="SSF56112">
    <property type="entry name" value="Protein kinase-like (PK-like)"/>
    <property type="match status" value="1"/>
</dbReference>
<dbReference type="GO" id="GO:0005634">
    <property type="term" value="C:nucleus"/>
    <property type="evidence" value="ECO:0007669"/>
    <property type="project" value="TreeGrafter"/>
</dbReference>
<dbReference type="InterPro" id="IPR008271">
    <property type="entry name" value="Ser/Thr_kinase_AS"/>
</dbReference>